<accession>A0A7X0NFZ4</accession>
<evidence type="ECO:0000256" key="1">
    <source>
        <dbReference type="SAM" id="Phobius"/>
    </source>
</evidence>
<dbReference type="Proteomes" id="UP000537141">
    <property type="component" value="Unassembled WGS sequence"/>
</dbReference>
<keyword evidence="1" id="KW-0472">Membrane</keyword>
<keyword evidence="3" id="KW-1185">Reference proteome</keyword>
<reference evidence="2 3" key="1">
    <citation type="submission" date="2020-08" db="EMBL/GenBank/DDBJ databases">
        <title>Genomic Encyclopedia of Type Strains, Phase IV (KMG-IV): sequencing the most valuable type-strain genomes for metagenomic binning, comparative biology and taxonomic classification.</title>
        <authorList>
            <person name="Goeker M."/>
        </authorList>
    </citation>
    <scope>NUCLEOTIDE SEQUENCE [LARGE SCALE GENOMIC DNA]</scope>
    <source>
        <strain evidence="2 3">DSM 26287</strain>
    </source>
</reference>
<feature type="transmembrane region" description="Helical" evidence="1">
    <location>
        <begin position="12"/>
        <end position="30"/>
    </location>
</feature>
<keyword evidence="1" id="KW-0812">Transmembrane</keyword>
<organism evidence="2 3">
    <name type="scientific">Thalassotalea piscium</name>
    <dbReference type="NCBI Taxonomy" id="1230533"/>
    <lineage>
        <taxon>Bacteria</taxon>
        <taxon>Pseudomonadati</taxon>
        <taxon>Pseudomonadota</taxon>
        <taxon>Gammaproteobacteria</taxon>
        <taxon>Alteromonadales</taxon>
        <taxon>Colwelliaceae</taxon>
        <taxon>Thalassotalea</taxon>
    </lineage>
</organism>
<name>A0A7X0NFZ4_9GAMM</name>
<dbReference type="EMBL" id="JACHHU010000006">
    <property type="protein sequence ID" value="MBB6542586.1"/>
    <property type="molecule type" value="Genomic_DNA"/>
</dbReference>
<proteinExistence type="predicted"/>
<evidence type="ECO:0000313" key="2">
    <source>
        <dbReference type="EMBL" id="MBB6542586.1"/>
    </source>
</evidence>
<dbReference type="AlphaFoldDB" id="A0A7X0NFZ4"/>
<dbReference type="RefSeq" id="WP_184423411.1">
    <property type="nucleotide sequence ID" value="NZ_AP027362.1"/>
</dbReference>
<comment type="caution">
    <text evidence="2">The sequence shown here is derived from an EMBL/GenBank/DDBJ whole genome shotgun (WGS) entry which is preliminary data.</text>
</comment>
<protein>
    <submittedName>
        <fullName evidence="2">Uncharacterized protein</fullName>
    </submittedName>
</protein>
<keyword evidence="1" id="KW-1133">Transmembrane helix</keyword>
<gene>
    <name evidence="2" type="ORF">HNQ55_001085</name>
</gene>
<evidence type="ECO:0000313" key="3">
    <source>
        <dbReference type="Proteomes" id="UP000537141"/>
    </source>
</evidence>
<sequence length="164" mass="19021">MLFHYERTRKKQAYTLAINIALLPVYLYILSITAKEHNDFEALFAIAEKSALGIGILLTAAMVWFLRSKDKFEIYVTHQEFYSMHPIFKEWCFSVNPKEIKCIKNHYGSGSKMTRIDLVMHNGDTFQICPNYDFSRKKLYQALQTANPLIELPANANLFTAETK</sequence>
<feature type="transmembrane region" description="Helical" evidence="1">
    <location>
        <begin position="42"/>
        <end position="66"/>
    </location>
</feature>